<dbReference type="STRING" id="33936.AZI98_05910"/>
<keyword evidence="1" id="KW-0472">Membrane</keyword>
<keyword evidence="1" id="KW-0812">Transmembrane</keyword>
<evidence type="ECO:0000256" key="1">
    <source>
        <dbReference type="SAM" id="Phobius"/>
    </source>
</evidence>
<evidence type="ECO:0000313" key="3">
    <source>
        <dbReference type="Proteomes" id="UP000076476"/>
    </source>
</evidence>
<comment type="caution">
    <text evidence="2">The sequence shown here is derived from an EMBL/GenBank/DDBJ whole genome shotgun (WGS) entry which is preliminary data.</text>
</comment>
<keyword evidence="1" id="KW-1133">Transmembrane helix</keyword>
<dbReference type="SUPFAM" id="SSF48371">
    <property type="entry name" value="ARM repeat"/>
    <property type="match status" value="1"/>
</dbReference>
<evidence type="ECO:0000313" key="2">
    <source>
        <dbReference type="EMBL" id="KZN97095.1"/>
    </source>
</evidence>
<gene>
    <name evidence="2" type="ORF">AZI98_05910</name>
</gene>
<reference evidence="2 3" key="1">
    <citation type="submission" date="2016-04" db="EMBL/GenBank/DDBJ databases">
        <title>Draft genome sequence of Aeribacillus pallidus 8m3 from petroleum reservoir.</title>
        <authorList>
            <person name="Poltaraus A.B."/>
            <person name="Nazina T.N."/>
            <person name="Tourova T.P."/>
            <person name="Malakho S.M."/>
            <person name="Korshunova A.V."/>
            <person name="Sokolova D.S."/>
        </authorList>
    </citation>
    <scope>NUCLEOTIDE SEQUENCE [LARGE SCALE GENOMIC DNA]</scope>
    <source>
        <strain evidence="2 3">8m3</strain>
    </source>
</reference>
<name>A0A165YI15_9BACI</name>
<dbReference type="InterPro" id="IPR016024">
    <property type="entry name" value="ARM-type_fold"/>
</dbReference>
<sequence>MDPDPGDADDILTQNGYTYANNNPVMLVDPDGHWVWMAVGALIGGVSSYKSAKSRGLKGWKLWGSVAIGAGLGAIGGIGSGAYRAAKVARNIYNITKDILGHTLRVCPSLIVLGVKNMNQYEETVRNLVNNFNEHNIDIVAQDLAKMGRDIITILQKYFYKVDPNGKIGILETLKLLNDSSVIPFLKAILENETEIFFVKAYAESVLDFLEGKETQLKRKIHNLSKKSGTDLIADIAMIGTIGDYNAIRELDKIKTNNKEVLEQIKVAKLQIICGLEEIIKEYRKPDSSYSHKALAEAIYHSFDHPEASKVIIEDLFSEEFERVFSAVTLLAFTEKFPKDKVTRDVVNKFFEILTGDFNTTLKNHAILAIGRYGNTDDASRLERIVEEKKYLTKRKFWKWLSESALLDDINITIKKLNERNRRFTL</sequence>
<keyword evidence="3" id="KW-1185">Reference proteome</keyword>
<dbReference type="AlphaFoldDB" id="A0A165YI15"/>
<dbReference type="EMBL" id="LWBR01000013">
    <property type="protein sequence ID" value="KZN97095.1"/>
    <property type="molecule type" value="Genomic_DNA"/>
</dbReference>
<feature type="transmembrane region" description="Helical" evidence="1">
    <location>
        <begin position="62"/>
        <end position="83"/>
    </location>
</feature>
<proteinExistence type="predicted"/>
<dbReference type="Proteomes" id="UP000076476">
    <property type="component" value="Unassembled WGS sequence"/>
</dbReference>
<protein>
    <submittedName>
        <fullName evidence="2">Uncharacterized protein</fullName>
    </submittedName>
</protein>
<accession>A0A165YI15</accession>
<feature type="transmembrane region" description="Helical" evidence="1">
    <location>
        <begin position="33"/>
        <end position="50"/>
    </location>
</feature>
<organism evidence="2 3">
    <name type="scientific">Aeribacillus pallidus</name>
    <dbReference type="NCBI Taxonomy" id="33936"/>
    <lineage>
        <taxon>Bacteria</taxon>
        <taxon>Bacillati</taxon>
        <taxon>Bacillota</taxon>
        <taxon>Bacilli</taxon>
        <taxon>Bacillales</taxon>
        <taxon>Bacillaceae</taxon>
        <taxon>Aeribacillus</taxon>
    </lineage>
</organism>